<feature type="domain" description="DNA mismatch repair protein S5" evidence="5">
    <location>
        <begin position="214"/>
        <end position="354"/>
    </location>
</feature>
<feature type="region of interest" description="Disordered" evidence="3">
    <location>
        <begin position="1467"/>
        <end position="1504"/>
    </location>
</feature>
<organism evidence="6 7">
    <name type="scientific">Mytilus galloprovincialis</name>
    <name type="common">Mediterranean mussel</name>
    <dbReference type="NCBI Taxonomy" id="29158"/>
    <lineage>
        <taxon>Eukaryota</taxon>
        <taxon>Metazoa</taxon>
        <taxon>Spiralia</taxon>
        <taxon>Lophotrochozoa</taxon>
        <taxon>Mollusca</taxon>
        <taxon>Bivalvia</taxon>
        <taxon>Autobranchia</taxon>
        <taxon>Pteriomorphia</taxon>
        <taxon>Mytilida</taxon>
        <taxon>Mytiloidea</taxon>
        <taxon>Mytilidae</taxon>
        <taxon>Mytilinae</taxon>
        <taxon>Mytilus</taxon>
    </lineage>
</organism>
<gene>
    <name evidence="6" type="ORF">MGAL_10B071365</name>
</gene>
<dbReference type="SMART" id="SM00853">
    <property type="entry name" value="MutL_C"/>
    <property type="match status" value="1"/>
</dbReference>
<dbReference type="GO" id="GO:0032300">
    <property type="term" value="C:mismatch repair complex"/>
    <property type="evidence" value="ECO:0007669"/>
    <property type="project" value="InterPro"/>
</dbReference>
<feature type="region of interest" description="Disordered" evidence="3">
    <location>
        <begin position="829"/>
        <end position="854"/>
    </location>
</feature>
<keyword evidence="7" id="KW-1185">Reference proteome</keyword>
<dbReference type="Pfam" id="PF13589">
    <property type="entry name" value="HATPase_c_3"/>
    <property type="match status" value="1"/>
</dbReference>
<comment type="caution">
    <text evidence="6">The sequence shown here is derived from an EMBL/GenBank/DDBJ whole genome shotgun (WGS) entry which is preliminary data.</text>
</comment>
<dbReference type="SUPFAM" id="SSF118116">
    <property type="entry name" value="DNA mismatch repair protein MutL"/>
    <property type="match status" value="1"/>
</dbReference>
<sequence length="1824" mass="205485">MGDRIASLPADVRSLLRTGVAITNVAQCVEELVVNALDAGATCVAIRVDLPCFKIQVVDNGKGIQQDDLQVVGERYSTSKCHEVSDLENLHYFGYRGEALASLRDITSILEINSRSQTSTQTFCKIFQQGRALPISDSTVPRSSAGTTVTVHDLFYNLPVRKKCCNPTLDLEKIRQKVESIALIKPLISLSLRNDVSGHVVLQTHKTNSILNTFTYLFGPGKSKSLTEVYGNEADFAIEGYIGKKGANKKDYQFIYINGRNVLKTKLHKVVNHQLSKSLILRRKLELMTDKFRGHIMNTSPTKTTDQHGIYVLNVTCPYKEYDITFEPAKTLVEFKNFDKLQHCLEKTVTDFLKKHSLHLGILAENFVKKDPKDFIEDKNGKEETSKTDFVGLKFKPEISTKDRNGLFSKIVKRKVISDISSSSTLSESPDTGLTSDEKESNTNDKNDTIDMFKKDELFTPLEQQMKVTTPGSPRPVVLNPTTEIKSNRNGSIHLGKETSKDNTMSKRKDSCSDGDLSEDPIPTQQRVKMLVKKNIICIDTPIVRETKINVSSLSKLRKRKSSESSTLLTKSILEKQKKFTKLKEQQRDTAADALENPDFKSKNCSTEFKEKQTDVPVFTSSLQGLRKLKSKEHESMKGQISEHSLQALRKYRSQSRVTKLDQVTHQPIHNEKQCSDMSGTLSSNCEDKSERIVTIAEPALRHLVENTTIKHVKQTHHDNENLDDYGKSDLSASVFNLTSLKSHENFQCLPNHGEEVDEDRLNDQEDSLKYTCTNSTQMKHELEPSTSTDFSKSSPIDIEEACESIENCVAEIENIISKSNNRSNSMNIPKETFKFSPSREDETFTTISGENNSKPKSFMSSDRFIQTVHSFLPNEASQSFNRTESSPVFQTHYGDTVKQGIHTIETKQKSTDADLFYTNSSPHQSIRQISTYNFNQNSIQRPLSLHSQTVHNTSCVDHLSETNSSLKGKGKFESLCLSRGNTDKRLESNTEEYDIYETNKKTNEIYSVSKFASKNQDLSFLSYFDVTESESLEIPQTCDNQHICDKNDVPFDVYMQFMCKKAKITYDNEIDSSLVCNESMPEVDESQPFYRQTQEFVVLEDSGIDNNYKEMEISDDEDNEIDIKFQKYVPNFERKTSVSPCLSEGFSPIIDTEESSLSMLSDEDSQNNSGRHSEIIQPIVEQQSLTNSSSSNYFIKAHQTSSIIKSMAVKSRLDENSEDLMEDQHEMPSVYMPKKLFALDNVKTSSLASKINPLLDNDNISKECSGTNFEDRMDDSNEIFSNSITENTYLVSQSSDETFGSNAKNSKQIPNQHCSETDSHGIIMSETDELQEVSDIDNGCRKDINISDTNILCHLPPSSSTGRSDAELFSPEGDSELKEVETQVRKIDSGTTNVVTTPCSKGKIITTSNAVTTPCSKGKIITTEICFSPDGDSELRNVQLDCKTWIEMTDPVSGTKLYVNTRSGHSVKSTEWTPPEDSIQHKTENQSTPVHTGRNIPVLSPSSSKSLKSLMDQHLSKDDDDLGSIKWKNTDQINTETRKVEDLFKEWENPVFNIPAKSMPTTQISHMTRASTKAHQALNPCVFDKDMLQNFKVLGQVDNKFIACSLQIGESTSSDKEMLCLIDQHAAHERIRLETFTKEAYDVKDGEKMICCTELLSEEELTFPEQIIRVITSFTEEFSRIGIRFSSDRNKRDSIKLHTVPSCFVQKDQSSGKIRKDTSAIKAAEALIKEYAEVLQDTRGSRGRMPNTIHKALCSQACHGAIKFGDPLTLHECEELLKSLTKCKLPFQCAHGRPSVVPLIQLGDRHQEKKRPNLWKVAKHLQQ</sequence>
<feature type="compositionally biased region" description="Basic and acidic residues" evidence="3">
    <location>
        <begin position="436"/>
        <end position="451"/>
    </location>
</feature>
<dbReference type="InterPro" id="IPR042120">
    <property type="entry name" value="MutL_C_dimsub"/>
</dbReference>
<dbReference type="InterPro" id="IPR037198">
    <property type="entry name" value="MutL_C_sf"/>
</dbReference>
<dbReference type="InterPro" id="IPR002099">
    <property type="entry name" value="MutL/Mlh/PMS"/>
</dbReference>
<proteinExistence type="inferred from homology"/>
<dbReference type="NCBIfam" id="TIGR00585">
    <property type="entry name" value="mutl"/>
    <property type="match status" value="1"/>
</dbReference>
<feature type="region of interest" description="Disordered" evidence="3">
    <location>
        <begin position="1297"/>
        <end position="1320"/>
    </location>
</feature>
<dbReference type="EMBL" id="UYJE01002074">
    <property type="protein sequence ID" value="VDI07626.1"/>
    <property type="molecule type" value="Genomic_DNA"/>
</dbReference>
<name>A0A8B6CQT5_MYTGA</name>
<feature type="region of interest" description="Disordered" evidence="3">
    <location>
        <begin position="465"/>
        <end position="521"/>
    </location>
</feature>
<accession>A0A8B6CQT5</accession>
<dbReference type="GO" id="GO:0016887">
    <property type="term" value="F:ATP hydrolysis activity"/>
    <property type="evidence" value="ECO:0007669"/>
    <property type="project" value="InterPro"/>
</dbReference>
<dbReference type="SUPFAM" id="SSF55874">
    <property type="entry name" value="ATPase domain of HSP90 chaperone/DNA topoisomerase II/histidine kinase"/>
    <property type="match status" value="1"/>
</dbReference>
<dbReference type="Proteomes" id="UP000596742">
    <property type="component" value="Unassembled WGS sequence"/>
</dbReference>
<evidence type="ECO:0000256" key="2">
    <source>
        <dbReference type="ARBA" id="ARBA00022763"/>
    </source>
</evidence>
<keyword evidence="2" id="KW-0227">DNA damage</keyword>
<dbReference type="PANTHER" id="PTHR10073">
    <property type="entry name" value="DNA MISMATCH REPAIR PROTEIN MLH, PMS, MUTL"/>
    <property type="match status" value="1"/>
</dbReference>
<evidence type="ECO:0000256" key="3">
    <source>
        <dbReference type="SAM" id="MobiDB-lite"/>
    </source>
</evidence>
<dbReference type="InterPro" id="IPR014721">
    <property type="entry name" value="Ribsml_uS5_D2-typ_fold_subgr"/>
</dbReference>
<feature type="region of interest" description="Disordered" evidence="3">
    <location>
        <begin position="422"/>
        <end position="451"/>
    </location>
</feature>
<reference evidence="6" key="1">
    <citation type="submission" date="2018-11" db="EMBL/GenBank/DDBJ databases">
        <authorList>
            <person name="Alioto T."/>
            <person name="Alioto T."/>
        </authorList>
    </citation>
    <scope>NUCLEOTIDE SEQUENCE</scope>
</reference>
<feature type="compositionally biased region" description="Basic and acidic residues" evidence="3">
    <location>
        <begin position="832"/>
        <end position="843"/>
    </location>
</feature>
<comment type="similarity">
    <text evidence="1">Belongs to the DNA mismatch repair MutL/HexB family.</text>
</comment>
<dbReference type="InterPro" id="IPR020568">
    <property type="entry name" value="Ribosomal_Su5_D2-typ_SF"/>
</dbReference>
<dbReference type="GO" id="GO:0140664">
    <property type="term" value="F:ATP-dependent DNA damage sensor activity"/>
    <property type="evidence" value="ECO:0007669"/>
    <property type="project" value="InterPro"/>
</dbReference>
<dbReference type="Gene3D" id="3.30.230.10">
    <property type="match status" value="1"/>
</dbReference>
<dbReference type="InterPro" id="IPR036890">
    <property type="entry name" value="HATPase_C_sf"/>
</dbReference>
<dbReference type="SMART" id="SM01340">
    <property type="entry name" value="DNA_mis_repair"/>
    <property type="match status" value="1"/>
</dbReference>
<feature type="compositionally biased region" description="Basic and acidic residues" evidence="3">
    <location>
        <begin position="495"/>
        <end position="512"/>
    </location>
</feature>
<feature type="compositionally biased region" description="Polar residues" evidence="3">
    <location>
        <begin position="845"/>
        <end position="854"/>
    </location>
</feature>
<evidence type="ECO:0000313" key="6">
    <source>
        <dbReference type="EMBL" id="VDI07626.1"/>
    </source>
</evidence>
<feature type="region of interest" description="Disordered" evidence="3">
    <location>
        <begin position="1356"/>
        <end position="1379"/>
    </location>
</feature>
<feature type="compositionally biased region" description="Polar residues" evidence="3">
    <location>
        <begin position="480"/>
        <end position="491"/>
    </location>
</feature>
<dbReference type="GO" id="GO:0030983">
    <property type="term" value="F:mismatched DNA binding"/>
    <property type="evidence" value="ECO:0007669"/>
    <property type="project" value="InterPro"/>
</dbReference>
<dbReference type="GO" id="GO:0005524">
    <property type="term" value="F:ATP binding"/>
    <property type="evidence" value="ECO:0007669"/>
    <property type="project" value="InterPro"/>
</dbReference>
<dbReference type="Gene3D" id="3.30.565.10">
    <property type="entry name" value="Histidine kinase-like ATPase, C-terminal domain"/>
    <property type="match status" value="1"/>
</dbReference>
<dbReference type="InterPro" id="IPR038973">
    <property type="entry name" value="MutL/Mlh/Pms-like"/>
</dbReference>
<dbReference type="InterPro" id="IPR014790">
    <property type="entry name" value="MutL_C"/>
</dbReference>
<dbReference type="PANTHER" id="PTHR10073:SF47">
    <property type="entry name" value="DNA MISMATCH REPAIR PROTEIN MLH3"/>
    <property type="match status" value="1"/>
</dbReference>
<evidence type="ECO:0000259" key="5">
    <source>
        <dbReference type="SMART" id="SM01340"/>
    </source>
</evidence>
<evidence type="ECO:0000256" key="1">
    <source>
        <dbReference type="ARBA" id="ARBA00006082"/>
    </source>
</evidence>
<dbReference type="OrthoDB" id="429932at2759"/>
<dbReference type="InterPro" id="IPR042121">
    <property type="entry name" value="MutL_C_regsub"/>
</dbReference>
<dbReference type="InterPro" id="IPR013507">
    <property type="entry name" value="DNA_mismatch_S5_2-like"/>
</dbReference>
<dbReference type="Gene3D" id="3.30.1540.20">
    <property type="entry name" value="MutL, C-terminal domain, dimerisation subdomain"/>
    <property type="match status" value="1"/>
</dbReference>
<feature type="compositionally biased region" description="Polar residues" evidence="3">
    <location>
        <begin position="1297"/>
        <end position="1315"/>
    </location>
</feature>
<protein>
    <submittedName>
        <fullName evidence="6">DNA mismatch repair protein MLH3</fullName>
    </submittedName>
</protein>
<dbReference type="Pfam" id="PF08676">
    <property type="entry name" value="MutL_C"/>
    <property type="match status" value="1"/>
</dbReference>
<dbReference type="Gene3D" id="3.30.1370.100">
    <property type="entry name" value="MutL, C-terminal domain, regulatory subdomain"/>
    <property type="match status" value="1"/>
</dbReference>
<dbReference type="SUPFAM" id="SSF54211">
    <property type="entry name" value="Ribosomal protein S5 domain 2-like"/>
    <property type="match status" value="1"/>
</dbReference>
<evidence type="ECO:0000259" key="4">
    <source>
        <dbReference type="SMART" id="SM00853"/>
    </source>
</evidence>
<feature type="domain" description="MutL C-terminal dimerisation" evidence="4">
    <location>
        <begin position="1594"/>
        <end position="1769"/>
    </location>
</feature>
<evidence type="ECO:0000313" key="7">
    <source>
        <dbReference type="Proteomes" id="UP000596742"/>
    </source>
</evidence>
<dbReference type="GO" id="GO:0006298">
    <property type="term" value="P:mismatch repair"/>
    <property type="evidence" value="ECO:0007669"/>
    <property type="project" value="InterPro"/>
</dbReference>